<reference evidence="2" key="1">
    <citation type="journal article" date="2013" name="Proc. Natl. Acad. Sci. U.S.A.">
        <title>Genome structure and metabolic features in the red seaweed Chondrus crispus shed light on evolution of the Archaeplastida.</title>
        <authorList>
            <person name="Collen J."/>
            <person name="Porcel B."/>
            <person name="Carre W."/>
            <person name="Ball S.G."/>
            <person name="Chaparro C."/>
            <person name="Tonon T."/>
            <person name="Barbeyron T."/>
            <person name="Michel G."/>
            <person name="Noel B."/>
            <person name="Valentin K."/>
            <person name="Elias M."/>
            <person name="Artiguenave F."/>
            <person name="Arun A."/>
            <person name="Aury J.M."/>
            <person name="Barbosa-Neto J.F."/>
            <person name="Bothwell J.H."/>
            <person name="Bouget F.Y."/>
            <person name="Brillet L."/>
            <person name="Cabello-Hurtado F."/>
            <person name="Capella-Gutierrez S."/>
            <person name="Charrier B."/>
            <person name="Cladiere L."/>
            <person name="Cock J.M."/>
            <person name="Coelho S.M."/>
            <person name="Colleoni C."/>
            <person name="Czjzek M."/>
            <person name="Da Silva C."/>
            <person name="Delage L."/>
            <person name="Denoeud F."/>
            <person name="Deschamps P."/>
            <person name="Dittami S.M."/>
            <person name="Gabaldon T."/>
            <person name="Gachon C.M."/>
            <person name="Groisillier A."/>
            <person name="Herve C."/>
            <person name="Jabbari K."/>
            <person name="Katinka M."/>
            <person name="Kloareg B."/>
            <person name="Kowalczyk N."/>
            <person name="Labadie K."/>
            <person name="Leblanc C."/>
            <person name="Lopez P.J."/>
            <person name="McLachlan D.H."/>
            <person name="Meslet-Cladiere L."/>
            <person name="Moustafa A."/>
            <person name="Nehr Z."/>
            <person name="Nyvall Collen P."/>
            <person name="Panaud O."/>
            <person name="Partensky F."/>
            <person name="Poulain J."/>
            <person name="Rensing S.A."/>
            <person name="Rousvoal S."/>
            <person name="Samson G."/>
            <person name="Symeonidi A."/>
            <person name="Weissenbach J."/>
            <person name="Zambounis A."/>
            <person name="Wincker P."/>
            <person name="Boyen C."/>
        </authorList>
    </citation>
    <scope>NUCLEOTIDE SEQUENCE [LARGE SCALE GENOMIC DNA]</scope>
    <source>
        <strain evidence="2">cv. Stackhouse</strain>
    </source>
</reference>
<dbReference type="PANTHER" id="PTHR11439:SF467">
    <property type="entry name" value="INTEGRASE CATALYTIC DOMAIN-CONTAINING PROTEIN"/>
    <property type="match status" value="1"/>
</dbReference>
<dbReference type="Proteomes" id="UP000012073">
    <property type="component" value="Unassembled WGS sequence"/>
</dbReference>
<proteinExistence type="predicted"/>
<dbReference type="PhylomeDB" id="R7QTA4"/>
<dbReference type="PANTHER" id="PTHR11439">
    <property type="entry name" value="GAG-POL-RELATED RETROTRANSPOSON"/>
    <property type="match status" value="1"/>
</dbReference>
<dbReference type="KEGG" id="ccp:CHC_T00000903001"/>
<evidence type="ECO:0000313" key="2">
    <source>
        <dbReference type="Proteomes" id="UP000012073"/>
    </source>
</evidence>
<name>R7QTA4_CHOCR</name>
<evidence type="ECO:0008006" key="3">
    <source>
        <dbReference type="Google" id="ProtNLM"/>
    </source>
</evidence>
<dbReference type="OrthoDB" id="7789875at2759"/>
<organism evidence="1 2">
    <name type="scientific">Chondrus crispus</name>
    <name type="common">Carrageen Irish moss</name>
    <name type="synonym">Polymorpha crispa</name>
    <dbReference type="NCBI Taxonomy" id="2769"/>
    <lineage>
        <taxon>Eukaryota</taxon>
        <taxon>Rhodophyta</taxon>
        <taxon>Florideophyceae</taxon>
        <taxon>Rhodymeniophycidae</taxon>
        <taxon>Gigartinales</taxon>
        <taxon>Gigartinaceae</taxon>
        <taxon>Chondrus</taxon>
    </lineage>
</organism>
<sequence length="152" mass="16967">MWSKISNTTSGYVFKLCDGPISWASWKQTVVAKSTCEAEYIALSEACKEAAWLRRFHADVLGANSDPTIRVGCDNVGTIAFAQNESTNRRNKHVDITYHFVRDAVQRKLVTLYHCPTTEMPADMLTKPLGRVLFEKFVGMVGLSECQAAQSM</sequence>
<dbReference type="AlphaFoldDB" id="R7QTA4"/>
<dbReference type="RefSeq" id="XP_005711237.1">
    <property type="nucleotide sequence ID" value="XM_005711180.1"/>
</dbReference>
<dbReference type="Gramene" id="CDF40943">
    <property type="protein sequence ID" value="CDF40943"/>
    <property type="gene ID" value="CHC_T00000903001"/>
</dbReference>
<dbReference type="GeneID" id="17318955"/>
<gene>
    <name evidence="1" type="ORF">CHC_T00000903001</name>
</gene>
<accession>R7QTA4</accession>
<dbReference type="STRING" id="2769.R7QTA4"/>
<dbReference type="OMA" id="LERMEPM"/>
<keyword evidence="2" id="KW-1185">Reference proteome</keyword>
<dbReference type="CDD" id="cd09272">
    <property type="entry name" value="RNase_HI_RT_Ty1"/>
    <property type="match status" value="1"/>
</dbReference>
<evidence type="ECO:0000313" key="1">
    <source>
        <dbReference type="EMBL" id="CDF40943.1"/>
    </source>
</evidence>
<dbReference type="EMBL" id="HG002277">
    <property type="protein sequence ID" value="CDF40943.1"/>
    <property type="molecule type" value="Genomic_DNA"/>
</dbReference>
<protein>
    <recommendedName>
        <fullName evidence="3">Reverse transcriptase Ty1/copia-type domain-containing protein</fullName>
    </recommendedName>
</protein>